<dbReference type="GO" id="GO:0042254">
    <property type="term" value="P:ribosome biogenesis"/>
    <property type="evidence" value="ECO:0007669"/>
    <property type="project" value="TreeGrafter"/>
</dbReference>
<keyword evidence="1" id="KW-0547">Nucleotide-binding</keyword>
<dbReference type="GO" id="GO:0003723">
    <property type="term" value="F:RNA binding"/>
    <property type="evidence" value="ECO:0007669"/>
    <property type="project" value="TreeGrafter"/>
</dbReference>
<keyword evidence="1" id="KW-0067">ATP-binding</keyword>
<gene>
    <name evidence="3" type="ORF">CALCODRAFT_475866</name>
</gene>
<dbReference type="InterPro" id="IPR003593">
    <property type="entry name" value="AAA+_ATPase"/>
</dbReference>
<comment type="similarity">
    <text evidence="1">Belongs to the AAA ATPase family.</text>
</comment>
<dbReference type="EMBL" id="KV424064">
    <property type="protein sequence ID" value="KZT52513.1"/>
    <property type="molecule type" value="Genomic_DNA"/>
</dbReference>
<dbReference type="OrthoDB" id="2115716at2759"/>
<dbReference type="SUPFAM" id="SSF52540">
    <property type="entry name" value="P-loop containing nucleoside triphosphate hydrolases"/>
    <property type="match status" value="1"/>
</dbReference>
<dbReference type="GO" id="GO:1990275">
    <property type="term" value="F:preribosome binding"/>
    <property type="evidence" value="ECO:0007669"/>
    <property type="project" value="TreeGrafter"/>
</dbReference>
<protein>
    <submittedName>
        <fullName evidence="3">p-loop containing nucleoside triphosphate hydrolase protein</fullName>
    </submittedName>
</protein>
<dbReference type="GO" id="GO:0005634">
    <property type="term" value="C:nucleus"/>
    <property type="evidence" value="ECO:0007669"/>
    <property type="project" value="TreeGrafter"/>
</dbReference>
<dbReference type="Pfam" id="PF00004">
    <property type="entry name" value="AAA"/>
    <property type="match status" value="1"/>
</dbReference>
<dbReference type="PANTHER" id="PTHR23077">
    <property type="entry name" value="AAA-FAMILY ATPASE"/>
    <property type="match status" value="1"/>
</dbReference>
<evidence type="ECO:0000313" key="3">
    <source>
        <dbReference type="EMBL" id="KZT52513.1"/>
    </source>
</evidence>
<dbReference type="InterPro" id="IPR003959">
    <property type="entry name" value="ATPase_AAA_core"/>
</dbReference>
<name>A0A165DCM1_9BASI</name>
<dbReference type="STRING" id="1353952.A0A165DCM1"/>
<dbReference type="InParanoid" id="A0A165DCM1"/>
<dbReference type="InterPro" id="IPR027417">
    <property type="entry name" value="P-loop_NTPase"/>
</dbReference>
<proteinExistence type="inferred from homology"/>
<evidence type="ECO:0000313" key="4">
    <source>
        <dbReference type="Proteomes" id="UP000076842"/>
    </source>
</evidence>
<dbReference type="SMART" id="SM00382">
    <property type="entry name" value="AAA"/>
    <property type="match status" value="1"/>
</dbReference>
<keyword evidence="3" id="KW-0378">Hydrolase</keyword>
<dbReference type="GO" id="GO:0016887">
    <property type="term" value="F:ATP hydrolysis activity"/>
    <property type="evidence" value="ECO:0007669"/>
    <property type="project" value="InterPro"/>
</dbReference>
<keyword evidence="4" id="KW-1185">Reference proteome</keyword>
<dbReference type="InterPro" id="IPR003960">
    <property type="entry name" value="ATPase_AAA_CS"/>
</dbReference>
<dbReference type="GO" id="GO:0005524">
    <property type="term" value="F:ATP binding"/>
    <property type="evidence" value="ECO:0007669"/>
    <property type="project" value="UniProtKB-KW"/>
</dbReference>
<accession>A0A165DCM1</accession>
<reference evidence="3 4" key="1">
    <citation type="journal article" date="2016" name="Mol. Biol. Evol.">
        <title>Comparative Genomics of Early-Diverging Mushroom-Forming Fungi Provides Insights into the Origins of Lignocellulose Decay Capabilities.</title>
        <authorList>
            <person name="Nagy L.G."/>
            <person name="Riley R."/>
            <person name="Tritt A."/>
            <person name="Adam C."/>
            <person name="Daum C."/>
            <person name="Floudas D."/>
            <person name="Sun H."/>
            <person name="Yadav J.S."/>
            <person name="Pangilinan J."/>
            <person name="Larsson K.H."/>
            <person name="Matsuura K."/>
            <person name="Barry K."/>
            <person name="Labutti K."/>
            <person name="Kuo R."/>
            <person name="Ohm R.A."/>
            <person name="Bhattacharya S.S."/>
            <person name="Shirouzu T."/>
            <person name="Yoshinaga Y."/>
            <person name="Martin F.M."/>
            <person name="Grigoriev I.V."/>
            <person name="Hibbett D.S."/>
        </authorList>
    </citation>
    <scope>NUCLEOTIDE SEQUENCE [LARGE SCALE GENOMIC DNA]</scope>
    <source>
        <strain evidence="3 4">HHB12733</strain>
    </source>
</reference>
<evidence type="ECO:0000256" key="1">
    <source>
        <dbReference type="RuleBase" id="RU003651"/>
    </source>
</evidence>
<feature type="domain" description="AAA+ ATPase" evidence="2">
    <location>
        <begin position="230"/>
        <end position="353"/>
    </location>
</feature>
<sequence>MSVHNANAGQKWREILEPATSEPSHNPYVMLDSALRRLHPNSQHMTLRGSFSLESYLVETQKLEKELLYLPETLSYYSWEQRDLTPEERKDAAFEDSLSGIEPELKWHARDGVMQFEWEGTAFLAYMSSWLNKSWVSPSSSFTRLVWDGPDQSKGKALASAVFKWANKSEDAIWVYHNGQWAKDKGLYSAIQEARWEDLVLDKEFADRLKRDTHTFFANRAVYRALNVAWKRGILLIGQPGLGKTETIKLLLKETGKTALYVKSFNTEQGAENGIRAIFEQARSCAPCILVLEDLDAMIKPSIRSFFLNELDGLENNDGILTIATTNHAERIDDSILNRPSRFDTKYFFDYPDYKLRVTYCEKWLKKVHDVGKLDFQDPKLLAERVADKTEGWSFAFLKELFVSFLLAKANEESKGEKSKKDAKTALMDQVDQLSDQVLNGIKAVGESGVDSGSGDWVRPSRAALVNGRPNMYV</sequence>
<dbReference type="Gene3D" id="3.40.50.300">
    <property type="entry name" value="P-loop containing nucleotide triphosphate hydrolases"/>
    <property type="match status" value="1"/>
</dbReference>
<dbReference type="InterPro" id="IPR050168">
    <property type="entry name" value="AAA_ATPase_domain"/>
</dbReference>
<dbReference type="PROSITE" id="PS00674">
    <property type="entry name" value="AAA"/>
    <property type="match status" value="1"/>
</dbReference>
<dbReference type="CDD" id="cd19481">
    <property type="entry name" value="RecA-like_protease"/>
    <property type="match status" value="1"/>
</dbReference>
<organism evidence="3 4">
    <name type="scientific">Calocera cornea HHB12733</name>
    <dbReference type="NCBI Taxonomy" id="1353952"/>
    <lineage>
        <taxon>Eukaryota</taxon>
        <taxon>Fungi</taxon>
        <taxon>Dikarya</taxon>
        <taxon>Basidiomycota</taxon>
        <taxon>Agaricomycotina</taxon>
        <taxon>Dacrymycetes</taxon>
        <taxon>Dacrymycetales</taxon>
        <taxon>Dacrymycetaceae</taxon>
        <taxon>Calocera</taxon>
    </lineage>
</organism>
<dbReference type="Proteomes" id="UP000076842">
    <property type="component" value="Unassembled WGS sequence"/>
</dbReference>
<evidence type="ECO:0000259" key="2">
    <source>
        <dbReference type="SMART" id="SM00382"/>
    </source>
</evidence>
<dbReference type="AlphaFoldDB" id="A0A165DCM1"/>
<dbReference type="PANTHER" id="PTHR23077:SF132">
    <property type="entry name" value="ATP-DEPENDENT ZN PROTEASE"/>
    <property type="match status" value="1"/>
</dbReference>